<proteinExistence type="predicted"/>
<dbReference type="Pfam" id="PF15055">
    <property type="entry name" value="DMAC1_Dmo2"/>
    <property type="match status" value="1"/>
</dbReference>
<dbReference type="EMBL" id="ML213506">
    <property type="protein sequence ID" value="TFK54296.1"/>
    <property type="molecule type" value="Genomic_DNA"/>
</dbReference>
<evidence type="ECO:0000313" key="3">
    <source>
        <dbReference type="EMBL" id="TFK54296.1"/>
    </source>
</evidence>
<protein>
    <recommendedName>
        <fullName evidence="2">Distal membrane-arm assembly complex protein 1-like domain-containing protein</fullName>
    </recommendedName>
</protein>
<dbReference type="Proteomes" id="UP000305948">
    <property type="component" value="Unassembled WGS sequence"/>
</dbReference>
<evidence type="ECO:0000256" key="1">
    <source>
        <dbReference type="SAM" id="Phobius"/>
    </source>
</evidence>
<dbReference type="InterPro" id="IPR028036">
    <property type="entry name" value="DMAC1-like_dom"/>
</dbReference>
<name>A0A5C3ND03_9AGAM</name>
<organism evidence="3 4">
    <name type="scientific">Heliocybe sulcata</name>
    <dbReference type="NCBI Taxonomy" id="5364"/>
    <lineage>
        <taxon>Eukaryota</taxon>
        <taxon>Fungi</taxon>
        <taxon>Dikarya</taxon>
        <taxon>Basidiomycota</taxon>
        <taxon>Agaricomycotina</taxon>
        <taxon>Agaricomycetes</taxon>
        <taxon>Gloeophyllales</taxon>
        <taxon>Gloeophyllaceae</taxon>
        <taxon>Heliocybe</taxon>
    </lineage>
</organism>
<gene>
    <name evidence="3" type="ORF">OE88DRAFT_1732971</name>
</gene>
<accession>A0A5C3ND03</accession>
<evidence type="ECO:0000313" key="4">
    <source>
        <dbReference type="Proteomes" id="UP000305948"/>
    </source>
</evidence>
<feature type="domain" description="Distal membrane-arm assembly complex protein 1-like" evidence="2">
    <location>
        <begin position="19"/>
        <end position="63"/>
    </location>
</feature>
<keyword evidence="1" id="KW-1133">Transmembrane helix</keyword>
<sequence>MASDRPAQTAGTVEQVQQECLTCRIIGTGALAVTGAYALNMSRAHQPGSIMGKRIMGALGVGFLVGSVLRWTKS</sequence>
<keyword evidence="1" id="KW-0812">Transmembrane</keyword>
<reference evidence="3 4" key="1">
    <citation type="journal article" date="2019" name="Nat. Ecol. Evol.">
        <title>Megaphylogeny resolves global patterns of mushroom evolution.</title>
        <authorList>
            <person name="Varga T."/>
            <person name="Krizsan K."/>
            <person name="Foldi C."/>
            <person name="Dima B."/>
            <person name="Sanchez-Garcia M."/>
            <person name="Sanchez-Ramirez S."/>
            <person name="Szollosi G.J."/>
            <person name="Szarkandi J.G."/>
            <person name="Papp V."/>
            <person name="Albert L."/>
            <person name="Andreopoulos W."/>
            <person name="Angelini C."/>
            <person name="Antonin V."/>
            <person name="Barry K.W."/>
            <person name="Bougher N.L."/>
            <person name="Buchanan P."/>
            <person name="Buyck B."/>
            <person name="Bense V."/>
            <person name="Catcheside P."/>
            <person name="Chovatia M."/>
            <person name="Cooper J."/>
            <person name="Damon W."/>
            <person name="Desjardin D."/>
            <person name="Finy P."/>
            <person name="Geml J."/>
            <person name="Haridas S."/>
            <person name="Hughes K."/>
            <person name="Justo A."/>
            <person name="Karasinski D."/>
            <person name="Kautmanova I."/>
            <person name="Kiss B."/>
            <person name="Kocsube S."/>
            <person name="Kotiranta H."/>
            <person name="LaButti K.M."/>
            <person name="Lechner B.E."/>
            <person name="Liimatainen K."/>
            <person name="Lipzen A."/>
            <person name="Lukacs Z."/>
            <person name="Mihaltcheva S."/>
            <person name="Morgado L.N."/>
            <person name="Niskanen T."/>
            <person name="Noordeloos M.E."/>
            <person name="Ohm R.A."/>
            <person name="Ortiz-Santana B."/>
            <person name="Ovrebo C."/>
            <person name="Racz N."/>
            <person name="Riley R."/>
            <person name="Savchenko A."/>
            <person name="Shiryaev A."/>
            <person name="Soop K."/>
            <person name="Spirin V."/>
            <person name="Szebenyi C."/>
            <person name="Tomsovsky M."/>
            <person name="Tulloss R.E."/>
            <person name="Uehling J."/>
            <person name="Grigoriev I.V."/>
            <person name="Vagvolgyi C."/>
            <person name="Papp T."/>
            <person name="Martin F.M."/>
            <person name="Miettinen O."/>
            <person name="Hibbett D.S."/>
            <person name="Nagy L.G."/>
        </authorList>
    </citation>
    <scope>NUCLEOTIDE SEQUENCE [LARGE SCALE GENOMIC DNA]</scope>
    <source>
        <strain evidence="3 4">OMC1185</strain>
    </source>
</reference>
<evidence type="ECO:0000259" key="2">
    <source>
        <dbReference type="Pfam" id="PF15055"/>
    </source>
</evidence>
<dbReference type="AlphaFoldDB" id="A0A5C3ND03"/>
<feature type="transmembrane region" description="Helical" evidence="1">
    <location>
        <begin position="55"/>
        <end position="72"/>
    </location>
</feature>
<keyword evidence="1" id="KW-0472">Membrane</keyword>
<keyword evidence="4" id="KW-1185">Reference proteome</keyword>
<dbReference type="OrthoDB" id="6604875at2759"/>